<dbReference type="InterPro" id="IPR000719">
    <property type="entry name" value="Prot_kinase_dom"/>
</dbReference>
<keyword evidence="3" id="KW-0808">Transferase</keyword>
<dbReference type="PANTHER" id="PTHR47634:SF9">
    <property type="entry name" value="PROTEIN KINASE DOMAIN-CONTAINING PROTEIN-RELATED"/>
    <property type="match status" value="1"/>
</dbReference>
<dbReference type="OrthoDB" id="2649at2759"/>
<dbReference type="InterPro" id="IPR051334">
    <property type="entry name" value="SRPK"/>
</dbReference>
<name>A0A168KQI0_ABSGL</name>
<dbReference type="PROSITE" id="PS00108">
    <property type="entry name" value="PROTEIN_KINASE_ST"/>
    <property type="match status" value="1"/>
</dbReference>
<dbReference type="GO" id="GO:0005737">
    <property type="term" value="C:cytoplasm"/>
    <property type="evidence" value="ECO:0007669"/>
    <property type="project" value="TreeGrafter"/>
</dbReference>
<evidence type="ECO:0000256" key="10">
    <source>
        <dbReference type="RuleBase" id="RU000304"/>
    </source>
</evidence>
<evidence type="ECO:0000256" key="9">
    <source>
        <dbReference type="PROSITE-ProRule" id="PRU10141"/>
    </source>
</evidence>
<evidence type="ECO:0000256" key="11">
    <source>
        <dbReference type="SAM" id="MobiDB-lite"/>
    </source>
</evidence>
<keyword evidence="2 10" id="KW-0723">Serine/threonine-protein kinase</keyword>
<keyword evidence="5" id="KW-0418">Kinase</keyword>
<dbReference type="InterPro" id="IPR008271">
    <property type="entry name" value="Ser/Thr_kinase_AS"/>
</dbReference>
<feature type="region of interest" description="Disordered" evidence="11">
    <location>
        <begin position="197"/>
        <end position="245"/>
    </location>
</feature>
<evidence type="ECO:0000256" key="6">
    <source>
        <dbReference type="ARBA" id="ARBA00022840"/>
    </source>
</evidence>
<dbReference type="EMBL" id="LT550270">
    <property type="protein sequence ID" value="SAL95183.1"/>
    <property type="molecule type" value="Genomic_DNA"/>
</dbReference>
<feature type="compositionally biased region" description="Basic residues" evidence="11">
    <location>
        <begin position="222"/>
        <end position="234"/>
    </location>
</feature>
<dbReference type="STRING" id="4829.A0A168KQI0"/>
<evidence type="ECO:0000256" key="5">
    <source>
        <dbReference type="ARBA" id="ARBA00022777"/>
    </source>
</evidence>
<feature type="binding site" evidence="9">
    <location>
        <position position="72"/>
    </location>
    <ligand>
        <name>ATP</name>
        <dbReference type="ChEBI" id="CHEBI:30616"/>
    </ligand>
</feature>
<dbReference type="GO" id="GO:0005524">
    <property type="term" value="F:ATP binding"/>
    <property type="evidence" value="ECO:0007669"/>
    <property type="project" value="UniProtKB-UniRule"/>
</dbReference>
<evidence type="ECO:0000313" key="14">
    <source>
        <dbReference type="Proteomes" id="UP000078561"/>
    </source>
</evidence>
<evidence type="ECO:0000256" key="2">
    <source>
        <dbReference type="ARBA" id="ARBA00022527"/>
    </source>
</evidence>
<dbReference type="SUPFAM" id="SSF56112">
    <property type="entry name" value="Protein kinase-like (PK-like)"/>
    <property type="match status" value="1"/>
</dbReference>
<evidence type="ECO:0000256" key="4">
    <source>
        <dbReference type="ARBA" id="ARBA00022741"/>
    </source>
</evidence>
<evidence type="ECO:0000256" key="3">
    <source>
        <dbReference type="ARBA" id="ARBA00022679"/>
    </source>
</evidence>
<dbReference type="GO" id="GO:0004674">
    <property type="term" value="F:protein serine/threonine kinase activity"/>
    <property type="evidence" value="ECO:0007669"/>
    <property type="project" value="UniProtKB-KW"/>
</dbReference>
<dbReference type="Pfam" id="PF00069">
    <property type="entry name" value="Pkinase"/>
    <property type="match status" value="2"/>
</dbReference>
<dbReference type="EC" id="2.7.11.1" evidence="1"/>
<keyword evidence="6 9" id="KW-0067">ATP-binding</keyword>
<dbReference type="Proteomes" id="UP000078561">
    <property type="component" value="Unassembled WGS sequence"/>
</dbReference>
<comment type="catalytic activity">
    <reaction evidence="7">
        <text>L-threonyl-[protein] + ATP = O-phospho-L-threonyl-[protein] + ADP + H(+)</text>
        <dbReference type="Rhea" id="RHEA:46608"/>
        <dbReference type="Rhea" id="RHEA-COMP:11060"/>
        <dbReference type="Rhea" id="RHEA-COMP:11605"/>
        <dbReference type="ChEBI" id="CHEBI:15378"/>
        <dbReference type="ChEBI" id="CHEBI:30013"/>
        <dbReference type="ChEBI" id="CHEBI:30616"/>
        <dbReference type="ChEBI" id="CHEBI:61977"/>
        <dbReference type="ChEBI" id="CHEBI:456216"/>
        <dbReference type="EC" id="2.7.11.1"/>
    </reaction>
</comment>
<proteinExistence type="inferred from homology"/>
<dbReference type="OMA" id="RIPVLNC"/>
<dbReference type="AlphaFoldDB" id="A0A168KQI0"/>
<dbReference type="InterPro" id="IPR011009">
    <property type="entry name" value="Kinase-like_dom_sf"/>
</dbReference>
<dbReference type="PROSITE" id="PS00107">
    <property type="entry name" value="PROTEIN_KINASE_ATP"/>
    <property type="match status" value="1"/>
</dbReference>
<keyword evidence="14" id="KW-1185">Reference proteome</keyword>
<organism evidence="13">
    <name type="scientific">Absidia glauca</name>
    <name type="common">Pin mould</name>
    <dbReference type="NCBI Taxonomy" id="4829"/>
    <lineage>
        <taxon>Eukaryota</taxon>
        <taxon>Fungi</taxon>
        <taxon>Fungi incertae sedis</taxon>
        <taxon>Mucoromycota</taxon>
        <taxon>Mucoromycotina</taxon>
        <taxon>Mucoromycetes</taxon>
        <taxon>Mucorales</taxon>
        <taxon>Cunninghamellaceae</taxon>
        <taxon>Absidia</taxon>
    </lineage>
</organism>
<accession>A0A168KQI0</accession>
<dbReference type="SMART" id="SM00220">
    <property type="entry name" value="S_TKc"/>
    <property type="match status" value="1"/>
</dbReference>
<dbReference type="FunFam" id="1.10.510.10:FF:000275">
    <property type="entry name" value="SRSF protein kinase 2 isoform X3"/>
    <property type="match status" value="1"/>
</dbReference>
<keyword evidence="4 9" id="KW-0547">Nucleotide-binding</keyword>
<protein>
    <recommendedName>
        <fullName evidence="1">non-specific serine/threonine protein kinase</fullName>
        <ecNumber evidence="1">2.7.11.1</ecNumber>
    </recommendedName>
</protein>
<feature type="domain" description="Protein kinase" evidence="12">
    <location>
        <begin position="43"/>
        <end position="429"/>
    </location>
</feature>
<dbReference type="Gene3D" id="3.30.200.20">
    <property type="entry name" value="Phosphorylase Kinase, domain 1"/>
    <property type="match status" value="1"/>
</dbReference>
<dbReference type="PROSITE" id="PS50011">
    <property type="entry name" value="PROTEIN_KINASE_DOM"/>
    <property type="match status" value="1"/>
</dbReference>
<evidence type="ECO:0000259" key="12">
    <source>
        <dbReference type="PROSITE" id="PS50011"/>
    </source>
</evidence>
<sequence>MDSDSDYSDGHYAYSDDEEGLDDYKPGGYHWVNIGDTLQDGRYKVQLKLGWGHFSTVWLAYDTRMERHVAVKIVKSLRRFTQGAKEEISLLEKIHSTNTDSPGYQHIAQLLDHFEHGGLNGTHMCMVFEVLGESLLSLIKRFKYRGIPVAVVKKVTAQVLLGLDYLHRECGIIHTDLKPENILVYVHNVETLLHQRFHTHGPGGGGDVDQDDKAHPNGMTKNQKKNPRKKKRQHNQQSNRTNKGGVTVSSVLDFTAGNKDDSAYDNIVVKIADLGNACWLKDECTHLIQTREYRSPEVILGAKWNEKADLWSLACMVFELLTGEFLFDPRPSTKYSKDDDHIAQMLELMGNKLPTRLTQDSAFSHKFFDKDGNMKHIKRLHCRSLHDVLEDTWRNGQQLDLLTQFLTPMLQLNDDDRAGASTSMYHPWLHQ</sequence>
<evidence type="ECO:0000313" key="13">
    <source>
        <dbReference type="EMBL" id="SAL95183.1"/>
    </source>
</evidence>
<gene>
    <name evidence="13" type="primary">ABSGL_00501.1 scaffold 832</name>
</gene>
<dbReference type="Gene3D" id="1.10.510.10">
    <property type="entry name" value="Transferase(Phosphotransferase) domain 1"/>
    <property type="match status" value="1"/>
</dbReference>
<evidence type="ECO:0000256" key="8">
    <source>
        <dbReference type="ARBA" id="ARBA00048679"/>
    </source>
</evidence>
<dbReference type="GO" id="GO:0000245">
    <property type="term" value="P:spliceosomal complex assembly"/>
    <property type="evidence" value="ECO:0007669"/>
    <property type="project" value="TreeGrafter"/>
</dbReference>
<comment type="catalytic activity">
    <reaction evidence="8">
        <text>L-seryl-[protein] + ATP = O-phospho-L-seryl-[protein] + ADP + H(+)</text>
        <dbReference type="Rhea" id="RHEA:17989"/>
        <dbReference type="Rhea" id="RHEA-COMP:9863"/>
        <dbReference type="Rhea" id="RHEA-COMP:11604"/>
        <dbReference type="ChEBI" id="CHEBI:15378"/>
        <dbReference type="ChEBI" id="CHEBI:29999"/>
        <dbReference type="ChEBI" id="CHEBI:30616"/>
        <dbReference type="ChEBI" id="CHEBI:83421"/>
        <dbReference type="ChEBI" id="CHEBI:456216"/>
        <dbReference type="EC" id="2.7.11.1"/>
    </reaction>
</comment>
<dbReference type="InterPro" id="IPR017441">
    <property type="entry name" value="Protein_kinase_ATP_BS"/>
</dbReference>
<reference evidence="13" key="1">
    <citation type="submission" date="2016-04" db="EMBL/GenBank/DDBJ databases">
        <authorList>
            <person name="Evans L.H."/>
            <person name="Alamgir A."/>
            <person name="Owens N."/>
            <person name="Weber N.D."/>
            <person name="Virtaneva K."/>
            <person name="Barbian K."/>
            <person name="Babar A."/>
            <person name="Rosenke K."/>
        </authorList>
    </citation>
    <scope>NUCLEOTIDE SEQUENCE [LARGE SCALE GENOMIC DNA]</scope>
    <source>
        <strain evidence="13">CBS 101.48</strain>
    </source>
</reference>
<comment type="similarity">
    <text evidence="10">Belongs to the protein kinase superfamily.</text>
</comment>
<evidence type="ECO:0000256" key="7">
    <source>
        <dbReference type="ARBA" id="ARBA00047899"/>
    </source>
</evidence>
<evidence type="ECO:0000256" key="1">
    <source>
        <dbReference type="ARBA" id="ARBA00012513"/>
    </source>
</evidence>
<dbReference type="GO" id="GO:0050684">
    <property type="term" value="P:regulation of mRNA processing"/>
    <property type="evidence" value="ECO:0007669"/>
    <property type="project" value="TreeGrafter"/>
</dbReference>
<dbReference type="InParanoid" id="A0A168KQI0"/>
<dbReference type="PANTHER" id="PTHR47634">
    <property type="entry name" value="PROTEIN KINASE DOMAIN-CONTAINING PROTEIN-RELATED"/>
    <property type="match status" value="1"/>
</dbReference>
<dbReference type="GO" id="GO:0005634">
    <property type="term" value="C:nucleus"/>
    <property type="evidence" value="ECO:0007669"/>
    <property type="project" value="TreeGrafter"/>
</dbReference>